<evidence type="ECO:0000313" key="2">
    <source>
        <dbReference type="Proteomes" id="UP001337305"/>
    </source>
</evidence>
<comment type="caution">
    <text evidence="1">The sequence shown here is derived from an EMBL/GenBank/DDBJ whole genome shotgun (WGS) entry which is preliminary data.</text>
</comment>
<sequence length="74" mass="8429">MNNFKTKLRSLPTELFKEVEKLLIEHGMNDIEVTGIDISSTQELAEEDCAAEGKKLKCKKRADGTIKCWCVKRD</sequence>
<evidence type="ECO:0000313" key="1">
    <source>
        <dbReference type="EMBL" id="MEF3835544.1"/>
    </source>
</evidence>
<dbReference type="Proteomes" id="UP001337305">
    <property type="component" value="Unassembled WGS sequence"/>
</dbReference>
<name>A0ABU7XYS0_9FLAO</name>
<dbReference type="EMBL" id="JAODOP010000004">
    <property type="protein sequence ID" value="MEF3835544.1"/>
    <property type="molecule type" value="Genomic_DNA"/>
</dbReference>
<dbReference type="RefSeq" id="WP_303307829.1">
    <property type="nucleotide sequence ID" value="NZ_JAODOP010000004.1"/>
</dbReference>
<gene>
    <name evidence="1" type="ORF">N1F79_20635</name>
</gene>
<accession>A0ABU7XYS0</accession>
<proteinExistence type="predicted"/>
<organism evidence="1 2">
    <name type="scientific">Flavivirga spongiicola</name>
    <dbReference type="NCBI Taxonomy" id="421621"/>
    <lineage>
        <taxon>Bacteria</taxon>
        <taxon>Pseudomonadati</taxon>
        <taxon>Bacteroidota</taxon>
        <taxon>Flavobacteriia</taxon>
        <taxon>Flavobacteriales</taxon>
        <taxon>Flavobacteriaceae</taxon>
        <taxon>Flavivirga</taxon>
    </lineage>
</organism>
<protein>
    <submittedName>
        <fullName evidence="1">Uncharacterized protein</fullName>
    </submittedName>
</protein>
<reference evidence="1 2" key="1">
    <citation type="submission" date="2022-09" db="EMBL/GenBank/DDBJ databases">
        <title>Genome sequencing of Flavivirga sp. MEBiC05379.</title>
        <authorList>
            <person name="Oh H.-M."/>
            <person name="Kwon K.K."/>
            <person name="Park M.J."/>
            <person name="Yang S.-H."/>
        </authorList>
    </citation>
    <scope>NUCLEOTIDE SEQUENCE [LARGE SCALE GENOMIC DNA]</scope>
    <source>
        <strain evidence="1 2">MEBiC05379</strain>
    </source>
</reference>
<keyword evidence="2" id="KW-1185">Reference proteome</keyword>